<keyword evidence="3 10" id="KW-0812">Transmembrane</keyword>
<sequence>MRMKRVTAPIVLSLAAIGIMAGATGVILTIIMHTIQHYAFGYEALGEVSFRQIVEQASPLRRFIVLIGCGASVGIGWVAIHRYGSPLVTIKDTVDHTEKQMPVGTTILHALLQIITVALGSPLGREVAPREMSTALTTGLIRITHIGQDGPTRKVLLACAAGAGLAAVYNVPLASSVFILETLLVNWSFLDAGAALFTCTIAVFVVRQGLGDLVQYPLPMFPINEWLSVWALIAGPILAVAVYWFDKSHQALPAIPRKSPKMILIALVAFAAIGIMAVAFPEILGNGKAGNQLSFTDSISWTSALWFFGTKWAAVLLATVAGAYGGRITPSMMLGSMSALVLASAWNAFLPAIPFGSAAFVGAAVYLGLAQKMPITAVIFLLELTRYSPAYLFPVCACMATGLLCHTWLRNSAKD</sequence>
<dbReference type="AlphaFoldDB" id="A0A0J6WQN6"/>
<evidence type="ECO:0000256" key="5">
    <source>
        <dbReference type="ARBA" id="ARBA00023065"/>
    </source>
</evidence>
<dbReference type="InterPro" id="IPR014743">
    <property type="entry name" value="Cl-channel_core"/>
</dbReference>
<keyword evidence="2" id="KW-0813">Transport</keyword>
<dbReference type="GO" id="GO:0034707">
    <property type="term" value="C:chloride channel complex"/>
    <property type="evidence" value="ECO:0007669"/>
    <property type="project" value="UniProtKB-KW"/>
</dbReference>
<evidence type="ECO:0000256" key="1">
    <source>
        <dbReference type="ARBA" id="ARBA00004141"/>
    </source>
</evidence>
<keyword evidence="4 10" id="KW-1133">Transmembrane helix</keyword>
<dbReference type="PATRIC" id="fig|1122219.3.peg.2318"/>
<dbReference type="SUPFAM" id="SSF81340">
    <property type="entry name" value="Clc chloride channel"/>
    <property type="match status" value="1"/>
</dbReference>
<dbReference type="EMBL" id="LEKT01000047">
    <property type="protein sequence ID" value="KMO85750.1"/>
    <property type="molecule type" value="Genomic_DNA"/>
</dbReference>
<keyword evidence="6 10" id="KW-0472">Membrane</keyword>
<feature type="transmembrane region" description="Helical" evidence="10">
    <location>
        <begin position="12"/>
        <end position="40"/>
    </location>
</feature>
<dbReference type="STRING" id="39029.BSR42_11520"/>
<evidence type="ECO:0000256" key="7">
    <source>
        <dbReference type="ARBA" id="ARBA00023173"/>
    </source>
</evidence>
<keyword evidence="5" id="KW-0406">Ion transport</keyword>
<dbReference type="Pfam" id="PF00654">
    <property type="entry name" value="Voltage_CLC"/>
    <property type="match status" value="1"/>
</dbReference>
<evidence type="ECO:0000313" key="12">
    <source>
        <dbReference type="Proteomes" id="UP000036503"/>
    </source>
</evidence>
<feature type="transmembrane region" description="Helical" evidence="10">
    <location>
        <begin position="187"/>
        <end position="206"/>
    </location>
</feature>
<feature type="transmembrane region" description="Helical" evidence="10">
    <location>
        <begin position="389"/>
        <end position="409"/>
    </location>
</feature>
<dbReference type="InParanoid" id="A0A0J6WQN6"/>
<dbReference type="GO" id="GO:0005254">
    <property type="term" value="F:chloride channel activity"/>
    <property type="evidence" value="ECO:0007669"/>
    <property type="project" value="UniProtKB-KW"/>
</dbReference>
<name>A0A0J6WQN6_9FIRM</name>
<dbReference type="Proteomes" id="UP000036503">
    <property type="component" value="Unassembled WGS sequence"/>
</dbReference>
<gene>
    <name evidence="11" type="ORF">AB840_11790</name>
</gene>
<comment type="caution">
    <text evidence="11">The sequence shown here is derived from an EMBL/GenBank/DDBJ whole genome shotgun (WGS) entry which is preliminary data.</text>
</comment>
<keyword evidence="9" id="KW-0407">Ion channel</keyword>
<feature type="transmembrane region" description="Helical" evidence="10">
    <location>
        <begin position="60"/>
        <end position="80"/>
    </location>
</feature>
<evidence type="ECO:0000256" key="2">
    <source>
        <dbReference type="ARBA" id="ARBA00022448"/>
    </source>
</evidence>
<dbReference type="InterPro" id="IPR001807">
    <property type="entry name" value="ClC"/>
</dbReference>
<evidence type="ECO:0000256" key="8">
    <source>
        <dbReference type="ARBA" id="ARBA00023214"/>
    </source>
</evidence>
<evidence type="ECO:0000256" key="4">
    <source>
        <dbReference type="ARBA" id="ARBA00022989"/>
    </source>
</evidence>
<dbReference type="Gene3D" id="1.10.3080.10">
    <property type="entry name" value="Clc chloride channel"/>
    <property type="match status" value="1"/>
</dbReference>
<evidence type="ECO:0000256" key="3">
    <source>
        <dbReference type="ARBA" id="ARBA00022692"/>
    </source>
</evidence>
<accession>A0A0J6WQN6</accession>
<dbReference type="PANTHER" id="PTHR43427:SF6">
    <property type="entry name" value="CHLORIDE CHANNEL PROTEIN CLC-E"/>
    <property type="match status" value="1"/>
</dbReference>
<feature type="transmembrane region" description="Helical" evidence="10">
    <location>
        <begin position="226"/>
        <end position="245"/>
    </location>
</feature>
<evidence type="ECO:0000256" key="9">
    <source>
        <dbReference type="ARBA" id="ARBA00023303"/>
    </source>
</evidence>
<keyword evidence="7" id="KW-0869">Chloride channel</keyword>
<feature type="transmembrane region" description="Helical" evidence="10">
    <location>
        <begin position="265"/>
        <end position="284"/>
    </location>
</feature>
<feature type="transmembrane region" description="Helical" evidence="10">
    <location>
        <begin position="304"/>
        <end position="324"/>
    </location>
</feature>
<evidence type="ECO:0000313" key="11">
    <source>
        <dbReference type="EMBL" id="KMO85750.1"/>
    </source>
</evidence>
<feature type="transmembrane region" description="Helical" evidence="10">
    <location>
        <begin position="155"/>
        <end position="180"/>
    </location>
</feature>
<keyword evidence="8" id="KW-0868">Chloride</keyword>
<dbReference type="PRINTS" id="PR00762">
    <property type="entry name" value="CLCHANNEL"/>
</dbReference>
<protein>
    <submittedName>
        <fullName evidence="11">Chloride channel protein</fullName>
    </submittedName>
</protein>
<reference evidence="11 12" key="1">
    <citation type="submission" date="2015-06" db="EMBL/GenBank/DDBJ databases">
        <title>Draft genome sequence of beer spoilage bacterium Megasphaera cerevisiae type strain 20462.</title>
        <authorList>
            <person name="Kutumbaka K."/>
            <person name="Pasmowitz J."/>
            <person name="Mategko J."/>
            <person name="Reyes D."/>
            <person name="Friedrich A."/>
            <person name="Han S."/>
            <person name="Martens-Habbena W."/>
            <person name="Neal-McKinney J."/>
            <person name="Janagama H.K."/>
            <person name="Nadala C."/>
            <person name="Samadpour M."/>
        </authorList>
    </citation>
    <scope>NUCLEOTIDE SEQUENCE [LARGE SCALE GENOMIC DNA]</scope>
    <source>
        <strain evidence="11 12">DSM 20462</strain>
    </source>
</reference>
<dbReference type="PANTHER" id="PTHR43427">
    <property type="entry name" value="CHLORIDE CHANNEL PROTEIN CLC-E"/>
    <property type="match status" value="1"/>
</dbReference>
<proteinExistence type="predicted"/>
<evidence type="ECO:0000256" key="6">
    <source>
        <dbReference type="ARBA" id="ARBA00023136"/>
    </source>
</evidence>
<feature type="transmembrane region" description="Helical" evidence="10">
    <location>
        <begin position="345"/>
        <end position="369"/>
    </location>
</feature>
<dbReference type="InterPro" id="IPR050368">
    <property type="entry name" value="ClC-type_chloride_channel"/>
</dbReference>
<organism evidence="11 12">
    <name type="scientific">Megasphaera cerevisiae DSM 20462</name>
    <dbReference type="NCBI Taxonomy" id="1122219"/>
    <lineage>
        <taxon>Bacteria</taxon>
        <taxon>Bacillati</taxon>
        <taxon>Bacillota</taxon>
        <taxon>Negativicutes</taxon>
        <taxon>Veillonellales</taxon>
        <taxon>Veillonellaceae</taxon>
        <taxon>Megasphaera</taxon>
    </lineage>
</organism>
<feature type="transmembrane region" description="Helical" evidence="10">
    <location>
        <begin position="101"/>
        <end position="123"/>
    </location>
</feature>
<keyword evidence="12" id="KW-1185">Reference proteome</keyword>
<comment type="subcellular location">
    <subcellularLocation>
        <location evidence="1">Membrane</location>
        <topology evidence="1">Multi-pass membrane protein</topology>
    </subcellularLocation>
</comment>
<evidence type="ECO:0000256" key="10">
    <source>
        <dbReference type="SAM" id="Phobius"/>
    </source>
</evidence>